<proteinExistence type="predicted"/>
<dbReference type="RefSeq" id="WP_268186399.1">
    <property type="nucleotide sequence ID" value="NZ_CP113361.1"/>
</dbReference>
<protein>
    <submittedName>
        <fullName evidence="2">Right-handed parallel beta-helix repeat-containing protein</fullName>
    </submittedName>
</protein>
<accession>A0A9X9T7Y5</accession>
<organism evidence="2 3">
    <name type="scientific">Methanogenium organophilum</name>
    <dbReference type="NCBI Taxonomy" id="2199"/>
    <lineage>
        <taxon>Archaea</taxon>
        <taxon>Methanobacteriati</taxon>
        <taxon>Methanobacteriota</taxon>
        <taxon>Stenosarchaea group</taxon>
        <taxon>Methanomicrobia</taxon>
        <taxon>Methanomicrobiales</taxon>
        <taxon>Methanomicrobiaceae</taxon>
        <taxon>Methanogenium</taxon>
    </lineage>
</organism>
<evidence type="ECO:0000313" key="2">
    <source>
        <dbReference type="EMBL" id="WAI01180.1"/>
    </source>
</evidence>
<evidence type="ECO:0000259" key="1">
    <source>
        <dbReference type="Pfam" id="PF13229"/>
    </source>
</evidence>
<dbReference type="InterPro" id="IPR006626">
    <property type="entry name" value="PbH1"/>
</dbReference>
<sequence>MAILAGLVGILIIPCVFEITGVDVMPTPITPMSTTLPYGKMSGTNSIFIAAHDSSREAKSQADYVCNGIHDQKEINAAIDALSKGGEVILSEGTFRCDNAIYPQTDITLRGQGDTKTFLKLTTSGVILIDKENVSLDQFHISGNDCDEVVAGLITIRAGHCTVHNVTATSDETVQAMFMVLSTDSSGYNNIIEDIEFTNCKAIDGGGWGFRTSASGTHQLIRNIRYTDCQAINCGRYERIYEWVGGFLIKNEHDIENVRITRCIAEGNWESGFHIEYSGTGTDILFTDCIANNNGQKPYPTTFKQDFMSGFFIGRGDVTLQNCHAEGNGLAGFFIDDGTGVKLYGCTDENTAITRSDFSQYKPASFYIINTYPDSPIVMKNCSSTNSNGRALYVGPKEYSTKARVENFVMTNAAGVDGTAIQLNHIRSGSEFDIHASGNRASTLIRVYNSLDSDYTGSIVSDVAKPIVFDGSDTKNTLVHDIEILSNTLPVGSTGITMTGNVPKGAVQIINCHVTSPNSFFGFLSEGW</sequence>
<dbReference type="InterPro" id="IPR011050">
    <property type="entry name" value="Pectin_lyase_fold/virulence"/>
</dbReference>
<dbReference type="InterPro" id="IPR012334">
    <property type="entry name" value="Pectin_lyas_fold"/>
</dbReference>
<dbReference type="KEGG" id="mou:OU421_12310"/>
<name>A0A9X9T7Y5_METOG</name>
<dbReference type="AlphaFoldDB" id="A0A9X9T7Y5"/>
<gene>
    <name evidence="2" type="ORF">OU421_12310</name>
</gene>
<keyword evidence="3" id="KW-1185">Reference proteome</keyword>
<dbReference type="EMBL" id="CP113361">
    <property type="protein sequence ID" value="WAI01180.1"/>
    <property type="molecule type" value="Genomic_DNA"/>
</dbReference>
<dbReference type="Pfam" id="PF13229">
    <property type="entry name" value="Beta_helix"/>
    <property type="match status" value="1"/>
</dbReference>
<evidence type="ECO:0000313" key="3">
    <source>
        <dbReference type="Proteomes" id="UP001163096"/>
    </source>
</evidence>
<dbReference type="GeneID" id="76835898"/>
<dbReference type="InterPro" id="IPR039448">
    <property type="entry name" value="Beta_helix"/>
</dbReference>
<reference evidence="2" key="1">
    <citation type="submission" date="2022-11" db="EMBL/GenBank/DDBJ databases">
        <title>Complete genome sequence of Methanogenium organophilum DSM 3596.</title>
        <authorList>
            <person name="Chen S.-C."/>
            <person name="Lai S.-J."/>
            <person name="You Y.-T."/>
        </authorList>
    </citation>
    <scope>NUCLEOTIDE SEQUENCE</scope>
    <source>
        <strain evidence="2">DSM 3596</strain>
    </source>
</reference>
<dbReference type="Gene3D" id="2.160.20.10">
    <property type="entry name" value="Single-stranded right-handed beta-helix, Pectin lyase-like"/>
    <property type="match status" value="1"/>
</dbReference>
<dbReference type="Proteomes" id="UP001163096">
    <property type="component" value="Chromosome"/>
</dbReference>
<dbReference type="SMART" id="SM00710">
    <property type="entry name" value="PbH1"/>
    <property type="match status" value="8"/>
</dbReference>
<feature type="domain" description="Right handed beta helix" evidence="1">
    <location>
        <begin position="157"/>
        <end position="347"/>
    </location>
</feature>
<dbReference type="SUPFAM" id="SSF51126">
    <property type="entry name" value="Pectin lyase-like"/>
    <property type="match status" value="2"/>
</dbReference>